<dbReference type="Proteomes" id="UP001472866">
    <property type="component" value="Chromosome 03"/>
</dbReference>
<feature type="compositionally biased region" description="Low complexity" evidence="7">
    <location>
        <begin position="247"/>
        <end position="256"/>
    </location>
</feature>
<evidence type="ECO:0000259" key="8">
    <source>
        <dbReference type="Pfam" id="PF24779"/>
    </source>
</evidence>
<keyword evidence="4" id="KW-0539">Nucleus</keyword>
<keyword evidence="2" id="KW-0690">Ribosome biogenesis</keyword>
<dbReference type="PANTHER" id="PTHR12416">
    <property type="entry name" value="RRNA-PROCESSING PROTEIN UTP23 HOMOLOG"/>
    <property type="match status" value="1"/>
</dbReference>
<evidence type="ECO:0000313" key="9">
    <source>
        <dbReference type="EMBL" id="WZN60610.1"/>
    </source>
</evidence>
<dbReference type="FunFam" id="3.40.50.1010:FF:000006">
    <property type="entry name" value="rRNA-processing protein UTP23 homolog"/>
    <property type="match status" value="1"/>
</dbReference>
<sequence>MRIKRHKAVRKTLRFFHVNFGFREPYKVLVDGNFVHAVVASGNGDVEATLSKLLMGNVRAFTTRHTLHELQGMGREYRATLEGARRLERHKCSHDKAQTAAEAIKGEIGDRNESHFFVATQDKDLQRYLSKVPAVPIIFKTVNGVSLQKPGVGLQNYVKRASEAKMGVQDYEKGMVGMGAAREGATVGSAEGEAPPGPGLRRKKKARGPNPLSVKKKVKRAPQVQRRAAEGDQQAKPKRKRMRGRGKASAGGENAG</sequence>
<evidence type="ECO:0000256" key="6">
    <source>
        <dbReference type="ARBA" id="ARBA00038503"/>
    </source>
</evidence>
<dbReference type="AlphaFoldDB" id="A0AAX4P2K0"/>
<comment type="subcellular location">
    <subcellularLocation>
        <location evidence="1">Nucleus</location>
        <location evidence="1">Nucleolus</location>
    </subcellularLocation>
</comment>
<dbReference type="GO" id="GO:0032040">
    <property type="term" value="C:small-subunit processome"/>
    <property type="evidence" value="ECO:0007669"/>
    <property type="project" value="InterPro"/>
</dbReference>
<feature type="compositionally biased region" description="Basic residues" evidence="7">
    <location>
        <begin position="236"/>
        <end position="246"/>
    </location>
</feature>
<name>A0AAX4P2K0_9CHLO</name>
<dbReference type="Gene3D" id="3.40.50.1010">
    <property type="entry name" value="5'-nuclease"/>
    <property type="match status" value="1"/>
</dbReference>
<reference evidence="9 10" key="1">
    <citation type="submission" date="2024-03" db="EMBL/GenBank/DDBJ databases">
        <title>Complete genome sequence of the green alga Chloropicon roscoffensis RCC1871.</title>
        <authorList>
            <person name="Lemieux C."/>
            <person name="Pombert J.-F."/>
            <person name="Otis C."/>
            <person name="Turmel M."/>
        </authorList>
    </citation>
    <scope>NUCLEOTIDE SEQUENCE [LARGE SCALE GENOMIC DNA]</scope>
    <source>
        <strain evidence="9 10">RCC1871</strain>
    </source>
</reference>
<evidence type="ECO:0000256" key="2">
    <source>
        <dbReference type="ARBA" id="ARBA00022517"/>
    </source>
</evidence>
<keyword evidence="10" id="KW-1185">Reference proteome</keyword>
<dbReference type="InterPro" id="IPR006984">
    <property type="entry name" value="Fcf1/UTP23"/>
</dbReference>
<accession>A0AAX4P2K0</accession>
<dbReference type="Pfam" id="PF04900">
    <property type="entry name" value="Fcf1"/>
    <property type="match status" value="1"/>
</dbReference>
<evidence type="ECO:0000256" key="1">
    <source>
        <dbReference type="ARBA" id="ARBA00004604"/>
    </source>
</evidence>
<dbReference type="GO" id="GO:0006364">
    <property type="term" value="P:rRNA processing"/>
    <property type="evidence" value="ECO:0007669"/>
    <property type="project" value="UniProtKB-KW"/>
</dbReference>
<proteinExistence type="inferred from homology"/>
<dbReference type="EMBL" id="CP151503">
    <property type="protein sequence ID" value="WZN60610.1"/>
    <property type="molecule type" value="Genomic_DNA"/>
</dbReference>
<feature type="region of interest" description="Disordered" evidence="7">
    <location>
        <begin position="186"/>
        <end position="256"/>
    </location>
</feature>
<dbReference type="Pfam" id="PF24779">
    <property type="entry name" value="UTP23_sensor"/>
    <property type="match status" value="1"/>
</dbReference>
<evidence type="ECO:0000256" key="5">
    <source>
        <dbReference type="ARBA" id="ARBA00037300"/>
    </source>
</evidence>
<dbReference type="CDD" id="cd08553">
    <property type="entry name" value="PIN_Fcf1-like"/>
    <property type="match status" value="1"/>
</dbReference>
<dbReference type="SUPFAM" id="SSF88723">
    <property type="entry name" value="PIN domain-like"/>
    <property type="match status" value="1"/>
</dbReference>
<evidence type="ECO:0000256" key="4">
    <source>
        <dbReference type="ARBA" id="ARBA00023242"/>
    </source>
</evidence>
<protein>
    <submittedName>
        <fullName evidence="9">rRNA-processing protein Utp23</fullName>
    </submittedName>
</protein>
<evidence type="ECO:0000256" key="3">
    <source>
        <dbReference type="ARBA" id="ARBA00022552"/>
    </source>
</evidence>
<gene>
    <name evidence="9" type="ORF">HKI87_03g21440</name>
</gene>
<dbReference type="InterPro" id="IPR057776">
    <property type="entry name" value="UTP23_sensor"/>
</dbReference>
<comment type="similarity">
    <text evidence="6">Belongs to the UTP23/FCF1 family. UTP23 subfamily.</text>
</comment>
<feature type="domain" description="UTP23 sensor motif region" evidence="8">
    <location>
        <begin position="201"/>
        <end position="219"/>
    </location>
</feature>
<dbReference type="InterPro" id="IPR029060">
    <property type="entry name" value="PIN-like_dom_sf"/>
</dbReference>
<organism evidence="9 10">
    <name type="scientific">Chloropicon roscoffensis</name>
    <dbReference type="NCBI Taxonomy" id="1461544"/>
    <lineage>
        <taxon>Eukaryota</taxon>
        <taxon>Viridiplantae</taxon>
        <taxon>Chlorophyta</taxon>
        <taxon>Chloropicophyceae</taxon>
        <taxon>Chloropicales</taxon>
        <taxon>Chloropicaceae</taxon>
        <taxon>Chloropicon</taxon>
    </lineage>
</organism>
<evidence type="ECO:0000313" key="10">
    <source>
        <dbReference type="Proteomes" id="UP001472866"/>
    </source>
</evidence>
<evidence type="ECO:0000256" key="7">
    <source>
        <dbReference type="SAM" id="MobiDB-lite"/>
    </source>
</evidence>
<comment type="function">
    <text evidence="5">Involved in rRNA-processing and ribosome biogenesis.</text>
</comment>
<keyword evidence="3" id="KW-0698">rRNA processing</keyword>